<gene>
    <name evidence="2" type="ORF">PCOR1329_LOCUS26732</name>
</gene>
<evidence type="ECO:0000256" key="1">
    <source>
        <dbReference type="SAM" id="MobiDB-lite"/>
    </source>
</evidence>
<feature type="region of interest" description="Disordered" evidence="1">
    <location>
        <begin position="45"/>
        <end position="109"/>
    </location>
</feature>
<protein>
    <submittedName>
        <fullName evidence="2">Uncharacterized protein</fullName>
    </submittedName>
</protein>
<dbReference type="EMBL" id="CAUYUJ010009557">
    <property type="protein sequence ID" value="CAK0827118.1"/>
    <property type="molecule type" value="Genomic_DNA"/>
</dbReference>
<proteinExistence type="predicted"/>
<sequence>MSVLIRRLLGSWAIGSSGAGYVFSLASEEEADCGGVCPRRDQQVPLSEDLEITPADGALDGRQPRTRTPSMTSRTTSSRRTSSSRSARERGPVRLRRAACGRARAHAHA</sequence>
<accession>A0ABN9S701</accession>
<organism evidence="2 3">
    <name type="scientific">Prorocentrum cordatum</name>
    <dbReference type="NCBI Taxonomy" id="2364126"/>
    <lineage>
        <taxon>Eukaryota</taxon>
        <taxon>Sar</taxon>
        <taxon>Alveolata</taxon>
        <taxon>Dinophyceae</taxon>
        <taxon>Prorocentrales</taxon>
        <taxon>Prorocentraceae</taxon>
        <taxon>Prorocentrum</taxon>
    </lineage>
</organism>
<comment type="caution">
    <text evidence="2">The sequence shown here is derived from an EMBL/GenBank/DDBJ whole genome shotgun (WGS) entry which is preliminary data.</text>
</comment>
<evidence type="ECO:0000313" key="3">
    <source>
        <dbReference type="Proteomes" id="UP001189429"/>
    </source>
</evidence>
<reference evidence="2" key="1">
    <citation type="submission" date="2023-10" db="EMBL/GenBank/DDBJ databases">
        <authorList>
            <person name="Chen Y."/>
            <person name="Shah S."/>
            <person name="Dougan E. K."/>
            <person name="Thang M."/>
            <person name="Chan C."/>
        </authorList>
    </citation>
    <scope>NUCLEOTIDE SEQUENCE [LARGE SCALE GENOMIC DNA]</scope>
</reference>
<dbReference type="Proteomes" id="UP001189429">
    <property type="component" value="Unassembled WGS sequence"/>
</dbReference>
<keyword evidence="3" id="KW-1185">Reference proteome</keyword>
<feature type="compositionally biased region" description="Basic residues" evidence="1">
    <location>
        <begin position="93"/>
        <end position="109"/>
    </location>
</feature>
<feature type="compositionally biased region" description="Low complexity" evidence="1">
    <location>
        <begin position="66"/>
        <end position="85"/>
    </location>
</feature>
<name>A0ABN9S701_9DINO</name>
<evidence type="ECO:0000313" key="2">
    <source>
        <dbReference type="EMBL" id="CAK0827118.1"/>
    </source>
</evidence>